<dbReference type="Proteomes" id="UP000278036">
    <property type="component" value="Unassembled WGS sequence"/>
</dbReference>
<comment type="caution">
    <text evidence="2">The sequence shown here is derived from an EMBL/GenBank/DDBJ whole genome shotgun (WGS) entry which is preliminary data.</text>
</comment>
<dbReference type="SMART" id="SM00271">
    <property type="entry name" value="DnaJ"/>
    <property type="match status" value="1"/>
</dbReference>
<evidence type="ECO:0000313" key="6">
    <source>
        <dbReference type="Proteomes" id="UP000278036"/>
    </source>
</evidence>
<name>A0A3A9J3U4_9PROT</name>
<sequence length="256" mass="27553">MSLWGKIIGGVAGFAMGGPFGAVMGAALGHAAEEGTRSPELDPRPELAAHIRSKEQLFSIGVIVLSAKLAKSDGPVKRIEIDAFKRVFRIPDENMRDVGLLFDRAREEVGGFEPFATRMGVAFADQPQMLEEVLAALHHIARADGPMTRGEAIFLAKVRTAFRLDEAAGERASAGRAGGSFPGTAEPIGVDPYSVLGVPAGASDDEVRQAWRKLMREHHPDSLAARGLPEELVRGATRKVAEINAAWDRIKRARNL</sequence>
<dbReference type="Pfam" id="PF00226">
    <property type="entry name" value="DnaJ"/>
    <property type="match status" value="1"/>
</dbReference>
<dbReference type="AlphaFoldDB" id="A0A3A9J3U4"/>
<dbReference type="OrthoDB" id="9782583at2"/>
<protein>
    <submittedName>
        <fullName evidence="2">Molecular chaperone DjlA</fullName>
    </submittedName>
</protein>
<dbReference type="PRINTS" id="PR00625">
    <property type="entry name" value="JDOMAIN"/>
</dbReference>
<dbReference type="EMBL" id="RAQU01000209">
    <property type="protein sequence ID" value="RKK01867.1"/>
    <property type="molecule type" value="Genomic_DNA"/>
</dbReference>
<accession>A0A3A9J3U4</accession>
<proteinExistence type="predicted"/>
<dbReference type="EMBL" id="RFLX01000012">
    <property type="protein sequence ID" value="RMI20321.1"/>
    <property type="molecule type" value="Genomic_DNA"/>
</dbReference>
<dbReference type="Gene3D" id="1.10.287.110">
    <property type="entry name" value="DnaJ domain"/>
    <property type="match status" value="1"/>
</dbReference>
<dbReference type="FunCoup" id="A0A3A9J3U4">
    <property type="interactions" value="61"/>
</dbReference>
<dbReference type="InterPro" id="IPR036869">
    <property type="entry name" value="J_dom_sf"/>
</dbReference>
<evidence type="ECO:0000313" key="5">
    <source>
        <dbReference type="Proteomes" id="UP000274097"/>
    </source>
</evidence>
<reference evidence="2 6" key="1">
    <citation type="submission" date="2018-09" db="EMBL/GenBank/DDBJ databases">
        <title>Roseomonas sp. nov., isolated from feces of Tibetan antelopes in the Qinghai-Tibet plateau, China.</title>
        <authorList>
            <person name="Tian Z."/>
        </authorList>
    </citation>
    <scope>NUCLEOTIDE SEQUENCE [LARGE SCALE GENOMIC DNA]</scope>
    <source>
        <strain evidence="3 5">Z23</strain>
        <strain evidence="2 6">Z24</strain>
    </source>
</reference>
<dbReference type="InterPro" id="IPR007791">
    <property type="entry name" value="DjlA_N"/>
</dbReference>
<dbReference type="PROSITE" id="PS50076">
    <property type="entry name" value="DNAJ_2"/>
    <property type="match status" value="1"/>
</dbReference>
<dbReference type="RefSeq" id="WP_120640481.1">
    <property type="nucleotide sequence ID" value="NZ_RAQU01000209.1"/>
</dbReference>
<gene>
    <name evidence="2" type="ORF">D6Z83_22720</name>
    <name evidence="4" type="ORF">EBE87_16015</name>
    <name evidence="3" type="ORF">EBE87_20415</name>
</gene>
<dbReference type="CDD" id="cd07316">
    <property type="entry name" value="terB_like_DjlA"/>
    <property type="match status" value="1"/>
</dbReference>
<dbReference type="Gene3D" id="1.10.3680.10">
    <property type="entry name" value="TerB-like"/>
    <property type="match status" value="1"/>
</dbReference>
<evidence type="ECO:0000313" key="2">
    <source>
        <dbReference type="EMBL" id="RKK01867.1"/>
    </source>
</evidence>
<dbReference type="SUPFAM" id="SSF46565">
    <property type="entry name" value="Chaperone J-domain"/>
    <property type="match status" value="1"/>
</dbReference>
<dbReference type="InterPro" id="IPR029024">
    <property type="entry name" value="TerB-like"/>
</dbReference>
<dbReference type="SUPFAM" id="SSF158682">
    <property type="entry name" value="TerB-like"/>
    <property type="match status" value="1"/>
</dbReference>
<dbReference type="EMBL" id="RFLX01000020">
    <property type="protein sequence ID" value="RMI19368.1"/>
    <property type="molecule type" value="Genomic_DNA"/>
</dbReference>
<dbReference type="Proteomes" id="UP000274097">
    <property type="component" value="Unassembled WGS sequence"/>
</dbReference>
<evidence type="ECO:0000313" key="3">
    <source>
        <dbReference type="EMBL" id="RMI19368.1"/>
    </source>
</evidence>
<evidence type="ECO:0000313" key="4">
    <source>
        <dbReference type="EMBL" id="RMI20321.1"/>
    </source>
</evidence>
<keyword evidence="5" id="KW-1185">Reference proteome</keyword>
<feature type="domain" description="J" evidence="1">
    <location>
        <begin position="191"/>
        <end position="255"/>
    </location>
</feature>
<evidence type="ECO:0000259" key="1">
    <source>
        <dbReference type="PROSITE" id="PS50076"/>
    </source>
</evidence>
<dbReference type="InterPro" id="IPR001623">
    <property type="entry name" value="DnaJ_domain"/>
</dbReference>
<dbReference type="Pfam" id="PF05099">
    <property type="entry name" value="TerB"/>
    <property type="match status" value="1"/>
</dbReference>
<dbReference type="InParanoid" id="A0A3A9J3U4"/>
<organism evidence="2 6">
    <name type="scientific">Teichococcus wenyumeiae</name>
    <dbReference type="NCBI Taxonomy" id="2478470"/>
    <lineage>
        <taxon>Bacteria</taxon>
        <taxon>Pseudomonadati</taxon>
        <taxon>Pseudomonadota</taxon>
        <taxon>Alphaproteobacteria</taxon>
        <taxon>Acetobacterales</taxon>
        <taxon>Roseomonadaceae</taxon>
        <taxon>Roseomonas</taxon>
    </lineage>
</organism>
<dbReference type="CDD" id="cd06257">
    <property type="entry name" value="DnaJ"/>
    <property type="match status" value="1"/>
</dbReference>